<name>A0A810QH70_9FIRM</name>
<dbReference type="GO" id="GO:0008936">
    <property type="term" value="F:nicotinamidase activity"/>
    <property type="evidence" value="ECO:0007669"/>
    <property type="project" value="UniProtKB-EC"/>
</dbReference>
<evidence type="ECO:0000256" key="7">
    <source>
        <dbReference type="ARBA" id="ARBA00043224"/>
    </source>
</evidence>
<keyword evidence="2" id="KW-0662">Pyridine nucleotide biosynthesis</keyword>
<protein>
    <recommendedName>
        <fullName evidence="6">nicotinamidase</fullName>
        <ecNumber evidence="6">3.5.1.19</ecNumber>
    </recommendedName>
    <alternativeName>
        <fullName evidence="7">Nicotinamide deamidase</fullName>
    </alternativeName>
</protein>
<evidence type="ECO:0000313" key="10">
    <source>
        <dbReference type="Proteomes" id="UP000679848"/>
    </source>
</evidence>
<dbReference type="AlphaFoldDB" id="A0A810QH70"/>
<proteinExistence type="inferred from homology"/>
<evidence type="ECO:0000313" key="9">
    <source>
        <dbReference type="EMBL" id="BCK85487.1"/>
    </source>
</evidence>
<keyword evidence="4" id="KW-0378">Hydrolase</keyword>
<dbReference type="SUPFAM" id="SSF52499">
    <property type="entry name" value="Isochorismatase-like hydrolases"/>
    <property type="match status" value="1"/>
</dbReference>
<dbReference type="GO" id="GO:0019363">
    <property type="term" value="P:pyridine nucleotide biosynthetic process"/>
    <property type="evidence" value="ECO:0007669"/>
    <property type="project" value="UniProtKB-KW"/>
</dbReference>
<evidence type="ECO:0000256" key="3">
    <source>
        <dbReference type="ARBA" id="ARBA00022723"/>
    </source>
</evidence>
<sequence>MEILIVVDMQNDFVSGALGTPEAGEIVPYVVGRVVEGMNRGEEILFTRDTHEANYLSTQEGKKLPVPHCIRGTEGWEIIDQLREDARHPIDKPAFASRYLGALLKARDEDLHKQGKPGVEKVTFIGLCTDICVISNALLIKAFLPEAEIVVDARCCAGVTPESHRNALEAMKMCQITVEND</sequence>
<accession>A0A810QH70</accession>
<dbReference type="InterPro" id="IPR052347">
    <property type="entry name" value="Isochorismatase_Nicotinamidase"/>
</dbReference>
<dbReference type="EMBL" id="AP023420">
    <property type="protein sequence ID" value="BCK85487.1"/>
    <property type="molecule type" value="Genomic_DNA"/>
</dbReference>
<dbReference type="InterPro" id="IPR036380">
    <property type="entry name" value="Isochorismatase-like_sf"/>
</dbReference>
<dbReference type="RefSeq" id="WP_187030655.1">
    <property type="nucleotide sequence ID" value="NZ_AP023420.1"/>
</dbReference>
<evidence type="ECO:0000256" key="5">
    <source>
        <dbReference type="ARBA" id="ARBA00037900"/>
    </source>
</evidence>
<dbReference type="Gene3D" id="3.40.50.850">
    <property type="entry name" value="Isochorismatase-like"/>
    <property type="match status" value="1"/>
</dbReference>
<gene>
    <name evidence="9" type="ORF">MM59RIKEN_28060</name>
</gene>
<dbReference type="PANTHER" id="PTHR11080">
    <property type="entry name" value="PYRAZINAMIDASE/NICOTINAMIDASE"/>
    <property type="match status" value="1"/>
</dbReference>
<comment type="pathway">
    <text evidence="5">Cofactor biosynthesis; nicotinate biosynthesis; nicotinate from nicotinamide: step 1/1.</text>
</comment>
<dbReference type="InterPro" id="IPR000868">
    <property type="entry name" value="Isochorismatase-like_dom"/>
</dbReference>
<dbReference type="EC" id="3.5.1.19" evidence="6"/>
<dbReference type="GO" id="GO:0046872">
    <property type="term" value="F:metal ion binding"/>
    <property type="evidence" value="ECO:0007669"/>
    <property type="project" value="UniProtKB-KW"/>
</dbReference>
<evidence type="ECO:0000259" key="8">
    <source>
        <dbReference type="Pfam" id="PF00857"/>
    </source>
</evidence>
<evidence type="ECO:0000256" key="1">
    <source>
        <dbReference type="ARBA" id="ARBA00006336"/>
    </source>
</evidence>
<dbReference type="Proteomes" id="UP000679848">
    <property type="component" value="Chromosome"/>
</dbReference>
<organism evidence="9 10">
    <name type="scientific">Pusillibacter faecalis</name>
    <dbReference type="NCBI Taxonomy" id="2714358"/>
    <lineage>
        <taxon>Bacteria</taxon>
        <taxon>Bacillati</taxon>
        <taxon>Bacillota</taxon>
        <taxon>Clostridia</taxon>
        <taxon>Eubacteriales</taxon>
        <taxon>Oscillospiraceae</taxon>
        <taxon>Pusillibacter</taxon>
    </lineage>
</organism>
<dbReference type="CDD" id="cd00431">
    <property type="entry name" value="cysteine_hydrolases"/>
    <property type="match status" value="1"/>
</dbReference>
<keyword evidence="10" id="KW-1185">Reference proteome</keyword>
<evidence type="ECO:0000256" key="4">
    <source>
        <dbReference type="ARBA" id="ARBA00022801"/>
    </source>
</evidence>
<dbReference type="Pfam" id="PF00857">
    <property type="entry name" value="Isochorismatase"/>
    <property type="match status" value="1"/>
</dbReference>
<dbReference type="PANTHER" id="PTHR11080:SF2">
    <property type="entry name" value="LD05707P"/>
    <property type="match status" value="1"/>
</dbReference>
<keyword evidence="3" id="KW-0479">Metal-binding</keyword>
<evidence type="ECO:0000256" key="2">
    <source>
        <dbReference type="ARBA" id="ARBA00022642"/>
    </source>
</evidence>
<reference evidence="9" key="1">
    <citation type="submission" date="2020-09" db="EMBL/GenBank/DDBJ databases">
        <title>New species isolated from human feces.</title>
        <authorList>
            <person name="Kitahara M."/>
            <person name="Shigeno Y."/>
            <person name="Shime M."/>
            <person name="Matsumoto Y."/>
            <person name="Nakamura S."/>
            <person name="Motooka D."/>
            <person name="Fukuoka S."/>
            <person name="Nishikawa H."/>
            <person name="Benno Y."/>
        </authorList>
    </citation>
    <scope>NUCLEOTIDE SEQUENCE</scope>
    <source>
        <strain evidence="9">MM59</strain>
    </source>
</reference>
<evidence type="ECO:0000256" key="6">
    <source>
        <dbReference type="ARBA" id="ARBA00039017"/>
    </source>
</evidence>
<dbReference type="KEGG" id="pfaa:MM59RIKEN_28060"/>
<comment type="similarity">
    <text evidence="1">Belongs to the isochorismatase family.</text>
</comment>
<feature type="domain" description="Isochorismatase-like" evidence="8">
    <location>
        <begin position="3"/>
        <end position="175"/>
    </location>
</feature>